<dbReference type="VEuPathDB" id="FungiDB:HMPREF1541_05186"/>
<reference evidence="2 3" key="1">
    <citation type="submission" date="2013-03" db="EMBL/GenBank/DDBJ databases">
        <title>The Genome Sequence of Phialophora europaea CBS 101466.</title>
        <authorList>
            <consortium name="The Broad Institute Genomics Platform"/>
            <person name="Cuomo C."/>
            <person name="de Hoog S."/>
            <person name="Gorbushina A."/>
            <person name="Walker B."/>
            <person name="Young S.K."/>
            <person name="Zeng Q."/>
            <person name="Gargeya S."/>
            <person name="Fitzgerald M."/>
            <person name="Haas B."/>
            <person name="Abouelleil A."/>
            <person name="Allen A.W."/>
            <person name="Alvarado L."/>
            <person name="Arachchi H.M."/>
            <person name="Berlin A.M."/>
            <person name="Chapman S.B."/>
            <person name="Gainer-Dewar J."/>
            <person name="Goldberg J."/>
            <person name="Griggs A."/>
            <person name="Gujja S."/>
            <person name="Hansen M."/>
            <person name="Howarth C."/>
            <person name="Imamovic A."/>
            <person name="Ireland A."/>
            <person name="Larimer J."/>
            <person name="McCowan C."/>
            <person name="Murphy C."/>
            <person name="Pearson M."/>
            <person name="Poon T.W."/>
            <person name="Priest M."/>
            <person name="Roberts A."/>
            <person name="Saif S."/>
            <person name="Shea T."/>
            <person name="Sisk P."/>
            <person name="Sykes S."/>
            <person name="Wortman J."/>
            <person name="Nusbaum C."/>
            <person name="Birren B."/>
        </authorList>
    </citation>
    <scope>NUCLEOTIDE SEQUENCE [LARGE SCALE GENOMIC DNA]</scope>
    <source>
        <strain evidence="2 3">CBS 101466</strain>
    </source>
</reference>
<evidence type="ECO:0000313" key="3">
    <source>
        <dbReference type="Proteomes" id="UP000030752"/>
    </source>
</evidence>
<name>W2RWQ5_CYPE1</name>
<dbReference type="Pfam" id="PF13577">
    <property type="entry name" value="SnoaL_4"/>
    <property type="match status" value="1"/>
</dbReference>
<dbReference type="InterPro" id="IPR032710">
    <property type="entry name" value="NTF2-like_dom_sf"/>
</dbReference>
<protein>
    <recommendedName>
        <fullName evidence="1">SnoaL-like domain-containing protein</fullName>
    </recommendedName>
</protein>
<dbReference type="OrthoDB" id="3468019at2759"/>
<dbReference type="eggNOG" id="ENOG502T59W">
    <property type="taxonomic scope" value="Eukaryota"/>
</dbReference>
<dbReference type="InterPro" id="IPR037401">
    <property type="entry name" value="SnoaL-like"/>
</dbReference>
<feature type="domain" description="SnoaL-like" evidence="1">
    <location>
        <begin position="43"/>
        <end position="144"/>
    </location>
</feature>
<dbReference type="AlphaFoldDB" id="W2RWQ5"/>
<dbReference type="RefSeq" id="XP_008717749.1">
    <property type="nucleotide sequence ID" value="XM_008719527.1"/>
</dbReference>
<dbReference type="Gene3D" id="3.10.450.50">
    <property type="match status" value="1"/>
</dbReference>
<organism evidence="2 3">
    <name type="scientific">Cyphellophora europaea (strain CBS 101466)</name>
    <name type="common">Phialophora europaea</name>
    <dbReference type="NCBI Taxonomy" id="1220924"/>
    <lineage>
        <taxon>Eukaryota</taxon>
        <taxon>Fungi</taxon>
        <taxon>Dikarya</taxon>
        <taxon>Ascomycota</taxon>
        <taxon>Pezizomycotina</taxon>
        <taxon>Eurotiomycetes</taxon>
        <taxon>Chaetothyriomycetidae</taxon>
        <taxon>Chaetothyriales</taxon>
        <taxon>Cyphellophoraceae</taxon>
        <taxon>Cyphellophora</taxon>
    </lineage>
</organism>
<dbReference type="HOGENOM" id="CLU_1644660_0_0_1"/>
<dbReference type="EMBL" id="KB822720">
    <property type="protein sequence ID" value="ETN40906.1"/>
    <property type="molecule type" value="Genomic_DNA"/>
</dbReference>
<dbReference type="GeneID" id="19972525"/>
<sequence length="163" mass="18305">MASSSRDRDPYVFINQDLLPPVPRDALTAILRRWDDSSDPTNDYLNYFTPHAVLVFGGEHCGRDAIRAARDSMMHPQKGPVTKCQHFFETAFVTGGGMGMDGKWEIIGVADVRYDLVGGGEVWTRAASWCRVAKEDDGRWLAERYEVFMDGSKLFEALARLGK</sequence>
<gene>
    <name evidence="2" type="ORF">HMPREF1541_05186</name>
</gene>
<proteinExistence type="predicted"/>
<keyword evidence="3" id="KW-1185">Reference proteome</keyword>
<dbReference type="InParanoid" id="W2RWQ5"/>
<dbReference type="SUPFAM" id="SSF54427">
    <property type="entry name" value="NTF2-like"/>
    <property type="match status" value="1"/>
</dbReference>
<dbReference type="Proteomes" id="UP000030752">
    <property type="component" value="Unassembled WGS sequence"/>
</dbReference>
<accession>W2RWQ5</accession>
<evidence type="ECO:0000313" key="2">
    <source>
        <dbReference type="EMBL" id="ETN40906.1"/>
    </source>
</evidence>
<evidence type="ECO:0000259" key="1">
    <source>
        <dbReference type="Pfam" id="PF13577"/>
    </source>
</evidence>